<sequence>MPAGEKVLNYVSSWYRNDSERPHLLERDMLAADSILDILASVDNGTLDVSFNEFFTKFEEDSRDSSRKAKCAIMERRKYRHSLQ</sequence>
<dbReference type="AlphaFoldDB" id="A0A8R1IBN6"/>
<keyword evidence="2" id="KW-1185">Reference proteome</keyword>
<dbReference type="Proteomes" id="UP000005237">
    <property type="component" value="Unassembled WGS sequence"/>
</dbReference>
<dbReference type="EnsemblMetazoa" id="CJA21449.1">
    <property type="protein sequence ID" value="CJA21449.1"/>
    <property type="gene ID" value="WBGene00177021"/>
</dbReference>
<evidence type="ECO:0000313" key="1">
    <source>
        <dbReference type="EnsemblMetazoa" id="CJA21449.1"/>
    </source>
</evidence>
<accession>A0A8R1IBN6</accession>
<evidence type="ECO:0000313" key="2">
    <source>
        <dbReference type="Proteomes" id="UP000005237"/>
    </source>
</evidence>
<protein>
    <submittedName>
        <fullName evidence="1">Uncharacterized protein</fullName>
    </submittedName>
</protein>
<organism evidence="1 2">
    <name type="scientific">Caenorhabditis japonica</name>
    <dbReference type="NCBI Taxonomy" id="281687"/>
    <lineage>
        <taxon>Eukaryota</taxon>
        <taxon>Metazoa</taxon>
        <taxon>Ecdysozoa</taxon>
        <taxon>Nematoda</taxon>
        <taxon>Chromadorea</taxon>
        <taxon>Rhabditida</taxon>
        <taxon>Rhabditina</taxon>
        <taxon>Rhabditomorpha</taxon>
        <taxon>Rhabditoidea</taxon>
        <taxon>Rhabditidae</taxon>
        <taxon>Peloderinae</taxon>
        <taxon>Caenorhabditis</taxon>
    </lineage>
</organism>
<proteinExistence type="predicted"/>
<name>A0A8R1IBN6_CAEJA</name>
<reference evidence="2" key="1">
    <citation type="submission" date="2010-08" db="EMBL/GenBank/DDBJ databases">
        <authorList>
            <consortium name="Caenorhabditis japonica Sequencing Consortium"/>
            <person name="Wilson R.K."/>
        </authorList>
    </citation>
    <scope>NUCLEOTIDE SEQUENCE [LARGE SCALE GENOMIC DNA]</scope>
    <source>
        <strain evidence="2">DF5081</strain>
    </source>
</reference>
<reference evidence="1" key="2">
    <citation type="submission" date="2022-06" db="UniProtKB">
        <authorList>
            <consortium name="EnsemblMetazoa"/>
        </authorList>
    </citation>
    <scope>IDENTIFICATION</scope>
    <source>
        <strain evidence="1">DF5081</strain>
    </source>
</reference>